<dbReference type="PANTHER" id="PTHR30603:SF60">
    <property type="entry name" value="RNA POLYMERASE SIGMA FACTOR RPOD"/>
    <property type="match status" value="1"/>
</dbReference>
<protein>
    <recommendedName>
        <fullName evidence="10">RNA polymerase sigma-70 domain-containing protein</fullName>
    </recommendedName>
</protein>
<dbReference type="RefSeq" id="WP_162657895.1">
    <property type="nucleotide sequence ID" value="NZ_LR593887.1"/>
</dbReference>
<feature type="domain" description="RNA polymerase sigma-70 region 4" evidence="7">
    <location>
        <begin position="490"/>
        <end position="543"/>
    </location>
</feature>
<dbReference type="InterPro" id="IPR013324">
    <property type="entry name" value="RNA_pol_sigma_r3/r4-like"/>
</dbReference>
<dbReference type="InterPro" id="IPR014284">
    <property type="entry name" value="RNA_pol_sigma-70_dom"/>
</dbReference>
<evidence type="ECO:0000256" key="5">
    <source>
        <dbReference type="SAM" id="Coils"/>
    </source>
</evidence>
<gene>
    <name evidence="8" type="ORF">GMBLW1_12050</name>
</gene>
<dbReference type="SUPFAM" id="SSF88946">
    <property type="entry name" value="Sigma2 domain of RNA polymerase sigma factors"/>
    <property type="match status" value="1"/>
</dbReference>
<dbReference type="PRINTS" id="PR00046">
    <property type="entry name" value="SIGMA70FCT"/>
</dbReference>
<accession>A0A6C2YNX4</accession>
<proteinExistence type="predicted"/>
<dbReference type="InterPro" id="IPR050239">
    <property type="entry name" value="Sigma-70_RNA_pol_init_factors"/>
</dbReference>
<evidence type="ECO:0000256" key="4">
    <source>
        <dbReference type="ARBA" id="ARBA00023163"/>
    </source>
</evidence>
<dbReference type="GO" id="GO:0003677">
    <property type="term" value="F:DNA binding"/>
    <property type="evidence" value="ECO:0007669"/>
    <property type="project" value="UniProtKB-KW"/>
</dbReference>
<keyword evidence="3" id="KW-0238">DNA-binding</keyword>
<dbReference type="NCBIfam" id="TIGR02937">
    <property type="entry name" value="sigma70-ECF"/>
    <property type="match status" value="1"/>
</dbReference>
<keyword evidence="4" id="KW-0804">Transcription</keyword>
<evidence type="ECO:0000259" key="7">
    <source>
        <dbReference type="Pfam" id="PF04545"/>
    </source>
</evidence>
<dbReference type="InterPro" id="IPR000943">
    <property type="entry name" value="RNA_pol_sigma70"/>
</dbReference>
<evidence type="ECO:0008006" key="10">
    <source>
        <dbReference type="Google" id="ProtNLM"/>
    </source>
</evidence>
<dbReference type="GO" id="GO:0016987">
    <property type="term" value="F:sigma factor activity"/>
    <property type="evidence" value="ECO:0007669"/>
    <property type="project" value="UniProtKB-KW"/>
</dbReference>
<dbReference type="InterPro" id="IPR036388">
    <property type="entry name" value="WH-like_DNA-bd_sf"/>
</dbReference>
<dbReference type="InParanoid" id="A0A6C2YNX4"/>
<dbReference type="SUPFAM" id="SSF88659">
    <property type="entry name" value="Sigma3 and sigma4 domains of RNA polymerase sigma factors"/>
    <property type="match status" value="1"/>
</dbReference>
<dbReference type="Pfam" id="PF04542">
    <property type="entry name" value="Sigma70_r2"/>
    <property type="match status" value="1"/>
</dbReference>
<dbReference type="Gene3D" id="1.10.601.10">
    <property type="entry name" value="RNA Polymerase Primary Sigma Factor"/>
    <property type="match status" value="1"/>
</dbReference>
<dbReference type="Gene3D" id="1.10.10.10">
    <property type="entry name" value="Winged helix-like DNA-binding domain superfamily/Winged helix DNA-binding domain"/>
    <property type="match status" value="1"/>
</dbReference>
<evidence type="ECO:0000313" key="8">
    <source>
        <dbReference type="EMBL" id="VIP02755.1"/>
    </source>
</evidence>
<organism evidence="8">
    <name type="scientific">Tuwongella immobilis</name>
    <dbReference type="NCBI Taxonomy" id="692036"/>
    <lineage>
        <taxon>Bacteria</taxon>
        <taxon>Pseudomonadati</taxon>
        <taxon>Planctomycetota</taxon>
        <taxon>Planctomycetia</taxon>
        <taxon>Gemmatales</taxon>
        <taxon>Gemmataceae</taxon>
        <taxon>Tuwongella</taxon>
    </lineage>
</organism>
<evidence type="ECO:0000256" key="3">
    <source>
        <dbReference type="ARBA" id="ARBA00023125"/>
    </source>
</evidence>
<evidence type="ECO:0000259" key="6">
    <source>
        <dbReference type="Pfam" id="PF04542"/>
    </source>
</evidence>
<reference evidence="8" key="1">
    <citation type="submission" date="2019-04" db="EMBL/GenBank/DDBJ databases">
        <authorList>
            <consortium name="Science for Life Laboratories"/>
        </authorList>
    </citation>
    <scope>NUCLEOTIDE SEQUENCE</scope>
    <source>
        <strain evidence="8">MBLW1</strain>
    </source>
</reference>
<dbReference type="InterPro" id="IPR007627">
    <property type="entry name" value="RNA_pol_sigma70_r2"/>
</dbReference>
<keyword evidence="9" id="KW-1185">Reference proteome</keyword>
<name>A0A6C2YNX4_9BACT</name>
<dbReference type="InterPro" id="IPR007630">
    <property type="entry name" value="RNA_pol_sigma70_r4"/>
</dbReference>
<feature type="domain" description="RNA polymerase sigma-70 region 2" evidence="6">
    <location>
        <begin position="382"/>
        <end position="437"/>
    </location>
</feature>
<feature type="coiled-coil region" evidence="5">
    <location>
        <begin position="361"/>
        <end position="388"/>
    </location>
</feature>
<dbReference type="EMBL" id="LR593887">
    <property type="protein sequence ID" value="VTS02354.1"/>
    <property type="molecule type" value="Genomic_DNA"/>
</dbReference>
<keyword evidence="2" id="KW-0731">Sigma factor</keyword>
<sequence length="553" mass="64088">MNDYLDEALKQLADQVRFAPPARRQEQIARAEKLLGEIDANRRYPYSWVCYRLTDFRPTTHSELVFSGETLKHDLGVFIRKVGRTIPALPVEQLPEPVLTLEEISKKFNVSTKTISRWRVRGLVGQRIIRNGRRQLGFPQSVVESFLQNHHDRVQRSARFSHLTDAEKESILRRARRLSQAGGSLTEVSRRIAKRLGRSVEAVRYTIKHFDQQNPQQALFPALAGPLDGSAKESIYHSYRRGIPVNELAKQYGRTRTSMYRVINEVCAERLIQQPLDYIYHESFDDPAQEAVITAPMPDLDKFESQRRGMKAPKDVPAELAHLYETPLLSRDQEQHQFRLMNFLKHKLHKLRSSLNPAEVRVQDLQQLEELHSQIEAVKERLIKSNMRLVVSYAKRHSNGENLFELVSDGNISLMRAVDKFDYSRGNKFSTYASWAILKNYARSIPDEKNYRERYLTGHEDVFEGRADWRSDESEVVAQAEQARDRINQLLSQLDPRTRDVIRMRAGLNGSEQMTLEQIGLHFGITKERVRQINVRGMKQLREKALAQKVDLP</sequence>
<evidence type="ECO:0000256" key="2">
    <source>
        <dbReference type="ARBA" id="ARBA00023082"/>
    </source>
</evidence>
<keyword evidence="5" id="KW-0175">Coiled coil</keyword>
<dbReference type="Pfam" id="PF04545">
    <property type="entry name" value="Sigma70_r4"/>
    <property type="match status" value="1"/>
</dbReference>
<dbReference type="PANTHER" id="PTHR30603">
    <property type="entry name" value="RNA POLYMERASE SIGMA FACTOR RPO"/>
    <property type="match status" value="1"/>
</dbReference>
<dbReference type="Proteomes" id="UP000464378">
    <property type="component" value="Chromosome"/>
</dbReference>
<dbReference type="AlphaFoldDB" id="A0A6C2YNX4"/>
<dbReference type="CDD" id="cd06171">
    <property type="entry name" value="Sigma70_r4"/>
    <property type="match status" value="1"/>
</dbReference>
<dbReference type="GO" id="GO:0006352">
    <property type="term" value="P:DNA-templated transcription initiation"/>
    <property type="evidence" value="ECO:0007669"/>
    <property type="project" value="InterPro"/>
</dbReference>
<keyword evidence="1" id="KW-0805">Transcription regulation</keyword>
<dbReference type="InterPro" id="IPR013325">
    <property type="entry name" value="RNA_pol_sigma_r2"/>
</dbReference>
<evidence type="ECO:0000313" key="9">
    <source>
        <dbReference type="Proteomes" id="UP000464378"/>
    </source>
</evidence>
<dbReference type="KEGG" id="tim:GMBLW1_12050"/>
<dbReference type="EMBL" id="LR586016">
    <property type="protein sequence ID" value="VIP02755.1"/>
    <property type="molecule type" value="Genomic_DNA"/>
</dbReference>
<evidence type="ECO:0000256" key="1">
    <source>
        <dbReference type="ARBA" id="ARBA00023015"/>
    </source>
</evidence>